<dbReference type="Pfam" id="PF10613">
    <property type="entry name" value="Lig_chan-Glu_bd"/>
    <property type="match status" value="1"/>
</dbReference>
<keyword evidence="8 13" id="KW-0472">Membrane</keyword>
<reference evidence="18" key="1">
    <citation type="journal article" date="2014" name="Nat. Genet.">
        <title>A reference genome for common bean and genome-wide analysis of dual domestications.</title>
        <authorList>
            <person name="Schmutz J."/>
            <person name="McClean P.E."/>
            <person name="Mamidi S."/>
            <person name="Wu G.A."/>
            <person name="Cannon S.B."/>
            <person name="Grimwood J."/>
            <person name="Jenkins J."/>
            <person name="Shu S."/>
            <person name="Song Q."/>
            <person name="Chavarro C."/>
            <person name="Torres-Torres M."/>
            <person name="Geffroy V."/>
            <person name="Moghaddam S.M."/>
            <person name="Gao D."/>
            <person name="Abernathy B."/>
            <person name="Barry K."/>
            <person name="Blair M."/>
            <person name="Brick M.A."/>
            <person name="Chovatia M."/>
            <person name="Gepts P."/>
            <person name="Goodstein D.M."/>
            <person name="Gonzales M."/>
            <person name="Hellsten U."/>
            <person name="Hyten D.L."/>
            <person name="Jia G."/>
            <person name="Kelly J.D."/>
            <person name="Kudrna D."/>
            <person name="Lee R."/>
            <person name="Richard M.M."/>
            <person name="Miklas P.N."/>
            <person name="Osorno J.M."/>
            <person name="Rodrigues J."/>
            <person name="Thareau V."/>
            <person name="Urrea C.A."/>
            <person name="Wang M."/>
            <person name="Yu Y."/>
            <person name="Zhang M."/>
            <person name="Wing R.A."/>
            <person name="Cregan P.B."/>
            <person name="Rokhsar D.S."/>
            <person name="Jackson S.A."/>
        </authorList>
    </citation>
    <scope>NUCLEOTIDE SEQUENCE [LARGE SCALE GENOMIC DNA]</scope>
    <source>
        <strain evidence="18">cv. G19833</strain>
    </source>
</reference>
<dbReference type="STRING" id="3885.V7BY42"/>
<proteinExistence type="inferred from homology"/>
<dbReference type="Gramene" id="ESW21965">
    <property type="protein sequence ID" value="ESW21965"/>
    <property type="gene ID" value="PHAVU_005G114900g"/>
</dbReference>
<dbReference type="SMR" id="V7BY42"/>
<dbReference type="eggNOG" id="KOG1052">
    <property type="taxonomic scope" value="Eukaryota"/>
</dbReference>
<evidence type="ECO:0000256" key="14">
    <source>
        <dbReference type="SAM" id="Phobius"/>
    </source>
</evidence>
<dbReference type="InterPro" id="IPR017103">
    <property type="entry name" value="Iontropic_Glu_rcpt_pln"/>
</dbReference>
<dbReference type="AlphaFoldDB" id="V7BY42"/>
<dbReference type="Gene3D" id="1.10.287.70">
    <property type="match status" value="1"/>
</dbReference>
<keyword evidence="9 13" id="KW-0675">Receptor</keyword>
<organism evidence="17 18">
    <name type="scientific">Phaseolus vulgaris</name>
    <name type="common">Kidney bean</name>
    <name type="synonym">French bean</name>
    <dbReference type="NCBI Taxonomy" id="3885"/>
    <lineage>
        <taxon>Eukaryota</taxon>
        <taxon>Viridiplantae</taxon>
        <taxon>Streptophyta</taxon>
        <taxon>Embryophyta</taxon>
        <taxon>Tracheophyta</taxon>
        <taxon>Spermatophyta</taxon>
        <taxon>Magnoliopsida</taxon>
        <taxon>eudicotyledons</taxon>
        <taxon>Gunneridae</taxon>
        <taxon>Pentapetalae</taxon>
        <taxon>rosids</taxon>
        <taxon>fabids</taxon>
        <taxon>Fabales</taxon>
        <taxon>Fabaceae</taxon>
        <taxon>Papilionoideae</taxon>
        <taxon>50 kb inversion clade</taxon>
        <taxon>NPAAA clade</taxon>
        <taxon>indigoferoid/millettioid clade</taxon>
        <taxon>Phaseoleae</taxon>
        <taxon>Phaseolus</taxon>
    </lineage>
</organism>
<evidence type="ECO:0000259" key="16">
    <source>
        <dbReference type="SMART" id="SM00079"/>
    </source>
</evidence>
<comment type="function">
    <text evidence="13">Glutamate-gated receptor that probably acts as non-selective cation channel.</text>
</comment>
<evidence type="ECO:0000256" key="9">
    <source>
        <dbReference type="ARBA" id="ARBA00023170"/>
    </source>
</evidence>
<dbReference type="FunFam" id="3.40.190.10:FF:000054">
    <property type="entry name" value="Glutamate receptor"/>
    <property type="match status" value="1"/>
</dbReference>
<keyword evidence="6 14" id="KW-1133">Transmembrane helix</keyword>
<feature type="chain" id="PRO_5004755472" description="Glutamate receptor" evidence="15">
    <location>
        <begin position="22"/>
        <end position="909"/>
    </location>
</feature>
<dbReference type="PANTHER" id="PTHR18966">
    <property type="entry name" value="IONOTROPIC GLUTAMATE RECEPTOR"/>
    <property type="match status" value="1"/>
</dbReference>
<evidence type="ECO:0000256" key="7">
    <source>
        <dbReference type="ARBA" id="ARBA00023065"/>
    </source>
</evidence>
<keyword evidence="12 13" id="KW-0407">Ion channel</keyword>
<feature type="transmembrane region" description="Helical" evidence="14">
    <location>
        <begin position="585"/>
        <end position="605"/>
    </location>
</feature>
<dbReference type="EMBL" id="CM002292">
    <property type="protein sequence ID" value="ESW21965.1"/>
    <property type="molecule type" value="Genomic_DNA"/>
</dbReference>
<dbReference type="Gene3D" id="3.40.50.2300">
    <property type="match status" value="2"/>
</dbReference>
<evidence type="ECO:0000313" key="17">
    <source>
        <dbReference type="EMBL" id="ESW21965.1"/>
    </source>
</evidence>
<evidence type="ECO:0000256" key="13">
    <source>
        <dbReference type="PIRNR" id="PIRNR037090"/>
    </source>
</evidence>
<dbReference type="SMART" id="SM00079">
    <property type="entry name" value="PBPe"/>
    <property type="match status" value="1"/>
</dbReference>
<dbReference type="InterPro" id="IPR001320">
    <property type="entry name" value="Iontro_rcpt_C"/>
</dbReference>
<feature type="transmembrane region" description="Helical" evidence="14">
    <location>
        <begin position="829"/>
        <end position="851"/>
    </location>
</feature>
<dbReference type="InterPro" id="IPR028082">
    <property type="entry name" value="Peripla_BP_I"/>
</dbReference>
<dbReference type="CDD" id="cd13686">
    <property type="entry name" value="GluR_Plant"/>
    <property type="match status" value="1"/>
</dbReference>
<sequence length="909" mass="101169">MKKFMVLHLVTWIWICGVAHSTRPASVNIGAVFAFNSVIGRVAKEAMEMAVSDVNGDPTVLKGTKLNLIMKDAMCNAFLGSIGAFQLLEKGVAAIIGPQSSAVAHTVSQIADALQVPLVSYAATDPTLSSLQFPFFIRSTQSDLAQMTAMADLIDFNGWKEVIVVFLDDDYGRNGISALSDELEKRRLKISYKLPLSIKFDLDEITNLLNQSKLFGPRVYVVHVNPDPRLRIFSVAHKLQMIAKDYVWLVTDWLSATIGSLSPVNQTSFSVLQGVVGLRQHILDSRKKRAFVSRWTKRQRDGLTNASLNSYGFSAYDTVWAIALSIDKFIKVNNFTFMFHDKYKLSHTEGIGVQLDKLKIFTGGSDLVKILLQSNFTGVSGQVMFNSDRNIVSGGYDIINVNQLGITRVGFWSNYTGFSVVPPATLKKKEHSRFSKDQKLDNITWPGGKTDRPRGWVIADNTKPLRIGVPKRASFVEFVTEVPNSHEIQGYCIDVFKKALDFIPYEVPFVFKPFGNGKANPNYDELVKRVADNVYDAVVGDIAIVTNRTRIVDFSQPFASSSLVIVAPINKAGSNAWVFLKPFTADMWCATAASFLVIGIVIWILEHRVNNDFRGPPKKQIVTMLMFSLSTLFKKNQEDTISSLSKMVMIVWLFLLMVITASYTASLTSILTVEQLSSPITGIESLIGSNWPIGYQVGSFAYSYLADNLYVSKSRLIPLGSPEEYALALQKGPSGGGVAAIVDELPYVELFLSKETDFGIIGQPFAKSSWGFAFQRESPFAFDMSTAILKLSENGDLHMIHEKWFCKMGCPEERTSNSKPDQLHLVSFWGLYLSCGVVSLAALFLFLLLMIRQYARFKQKQKDIASSSPEQPSGSHCSQVVVNFFNFIDEKEEAIKKMFTPSDNHHNPN</sequence>
<dbReference type="FunFam" id="3.40.190.10:FF:000175">
    <property type="entry name" value="Glutamate receptor"/>
    <property type="match status" value="1"/>
</dbReference>
<dbReference type="PhylomeDB" id="V7BY42"/>
<dbReference type="CDD" id="cd19990">
    <property type="entry name" value="PBP1_GABAb_receptor_plant"/>
    <property type="match status" value="1"/>
</dbReference>
<dbReference type="Pfam" id="PF01094">
    <property type="entry name" value="ANF_receptor"/>
    <property type="match status" value="1"/>
</dbReference>
<dbReference type="InterPro" id="IPR044440">
    <property type="entry name" value="GABAb_receptor_plant_PBP1"/>
</dbReference>
<dbReference type="FunFam" id="1.10.287.70:FF:000172">
    <property type="entry name" value="Glutamate receptor"/>
    <property type="match status" value="1"/>
</dbReference>
<evidence type="ECO:0000256" key="5">
    <source>
        <dbReference type="ARBA" id="ARBA00022729"/>
    </source>
</evidence>
<keyword evidence="10" id="KW-0325">Glycoprotein</keyword>
<feature type="domain" description="Ionotropic glutamate receptor C-terminal" evidence="16">
    <location>
        <begin position="466"/>
        <end position="807"/>
    </location>
</feature>
<evidence type="ECO:0000256" key="8">
    <source>
        <dbReference type="ARBA" id="ARBA00023136"/>
    </source>
</evidence>
<keyword evidence="11 13" id="KW-1071">Ligand-gated ion channel</keyword>
<dbReference type="Pfam" id="PF00060">
    <property type="entry name" value="Lig_chan"/>
    <property type="match status" value="1"/>
</dbReference>
<dbReference type="GO" id="GO:0016020">
    <property type="term" value="C:membrane"/>
    <property type="evidence" value="ECO:0007669"/>
    <property type="project" value="UniProtKB-SubCell"/>
</dbReference>
<evidence type="ECO:0000256" key="11">
    <source>
        <dbReference type="ARBA" id="ARBA00023286"/>
    </source>
</evidence>
<gene>
    <name evidence="17" type="ORF">PHAVU_005G114900g</name>
</gene>
<keyword evidence="4 14" id="KW-0812">Transmembrane</keyword>
<dbReference type="InterPro" id="IPR015683">
    <property type="entry name" value="Ionotropic_Glu_rcpt"/>
</dbReference>
<dbReference type="OrthoDB" id="5984008at2759"/>
<comment type="subcellular location">
    <subcellularLocation>
        <location evidence="1">Membrane</location>
        <topology evidence="1">Multi-pass membrane protein</topology>
    </subcellularLocation>
</comment>
<evidence type="ECO:0000256" key="3">
    <source>
        <dbReference type="ARBA" id="ARBA00022448"/>
    </source>
</evidence>
<keyword evidence="18" id="KW-1185">Reference proteome</keyword>
<evidence type="ECO:0000256" key="15">
    <source>
        <dbReference type="SAM" id="SignalP"/>
    </source>
</evidence>
<feature type="signal peptide" evidence="15">
    <location>
        <begin position="1"/>
        <end position="21"/>
    </location>
</feature>
<name>V7BY42_PHAVU</name>
<evidence type="ECO:0000256" key="1">
    <source>
        <dbReference type="ARBA" id="ARBA00004141"/>
    </source>
</evidence>
<dbReference type="OMA" id="FMQCEIN"/>
<dbReference type="PIRSF" id="PIRSF037090">
    <property type="entry name" value="Iontro_Glu-like_rcpt_pln"/>
    <property type="match status" value="1"/>
</dbReference>
<dbReference type="PRINTS" id="PR01176">
    <property type="entry name" value="GABABRECEPTR"/>
</dbReference>
<keyword evidence="3 13" id="KW-0813">Transport</keyword>
<evidence type="ECO:0000256" key="4">
    <source>
        <dbReference type="ARBA" id="ARBA00022692"/>
    </source>
</evidence>
<dbReference type="InterPro" id="IPR019594">
    <property type="entry name" value="Glu/Gly-bd"/>
</dbReference>
<dbReference type="SUPFAM" id="SSF53822">
    <property type="entry name" value="Periplasmic binding protein-like I"/>
    <property type="match status" value="1"/>
</dbReference>
<evidence type="ECO:0000256" key="10">
    <source>
        <dbReference type="ARBA" id="ARBA00023180"/>
    </source>
</evidence>
<evidence type="ECO:0000256" key="6">
    <source>
        <dbReference type="ARBA" id="ARBA00022989"/>
    </source>
</evidence>
<evidence type="ECO:0000256" key="12">
    <source>
        <dbReference type="ARBA" id="ARBA00023303"/>
    </source>
</evidence>
<dbReference type="GO" id="GO:0015276">
    <property type="term" value="F:ligand-gated monoatomic ion channel activity"/>
    <property type="evidence" value="ECO:0007669"/>
    <property type="project" value="InterPro"/>
</dbReference>
<keyword evidence="5 15" id="KW-0732">Signal</keyword>
<keyword evidence="7 13" id="KW-0406">Ion transport</keyword>
<dbReference type="SUPFAM" id="SSF53850">
    <property type="entry name" value="Periplasmic binding protein-like II"/>
    <property type="match status" value="1"/>
</dbReference>
<evidence type="ECO:0000256" key="2">
    <source>
        <dbReference type="ARBA" id="ARBA00008685"/>
    </source>
</evidence>
<comment type="similarity">
    <text evidence="2 13">Belongs to the glutamate-gated ion channel (TC 1.A.10.1) family.</text>
</comment>
<protein>
    <recommendedName>
        <fullName evidence="13">Glutamate receptor</fullName>
    </recommendedName>
</protein>
<dbReference type="Gene3D" id="3.40.190.10">
    <property type="entry name" value="Periplasmic binding protein-like II"/>
    <property type="match status" value="3"/>
</dbReference>
<feature type="transmembrane region" description="Helical" evidence="14">
    <location>
        <begin position="650"/>
        <end position="671"/>
    </location>
</feature>
<accession>V7BY42</accession>
<evidence type="ECO:0000313" key="18">
    <source>
        <dbReference type="Proteomes" id="UP000000226"/>
    </source>
</evidence>
<dbReference type="InterPro" id="IPR001828">
    <property type="entry name" value="ANF_lig-bd_rcpt"/>
</dbReference>
<dbReference type="Proteomes" id="UP000000226">
    <property type="component" value="Chromosome 5"/>
</dbReference>
<dbReference type="FunFam" id="3.40.50.2300:FF:000081">
    <property type="entry name" value="Glutamate receptor"/>
    <property type="match status" value="1"/>
</dbReference>